<feature type="region of interest" description="Disordered" evidence="1">
    <location>
        <begin position="38"/>
        <end position="62"/>
    </location>
</feature>
<dbReference type="Proteomes" id="UP000192257">
    <property type="component" value="Unassembled WGS sequence"/>
</dbReference>
<organism evidence="2 3">
    <name type="scientific">Trypanosoma theileri</name>
    <dbReference type="NCBI Taxonomy" id="67003"/>
    <lineage>
        <taxon>Eukaryota</taxon>
        <taxon>Discoba</taxon>
        <taxon>Euglenozoa</taxon>
        <taxon>Kinetoplastea</taxon>
        <taxon>Metakinetoplastina</taxon>
        <taxon>Trypanosomatida</taxon>
        <taxon>Trypanosomatidae</taxon>
        <taxon>Trypanosoma</taxon>
    </lineage>
</organism>
<name>A0A1X0P3M5_9TRYP</name>
<keyword evidence="3" id="KW-1185">Reference proteome</keyword>
<sequence>MPHALSQRENAREPTNRLQKNQHFPCDKCDMIARSKTGLKSHIRAKHPENPEKIRTSPSAHPTTCFSTLRILPTRLWQHRNARMPQRVQTSTWNSNSPSNNTSNVSTK</sequence>
<dbReference type="VEuPathDB" id="TriTrypDB:TM35_000062980"/>
<evidence type="ECO:0000313" key="3">
    <source>
        <dbReference type="Proteomes" id="UP000192257"/>
    </source>
</evidence>
<evidence type="ECO:0000313" key="2">
    <source>
        <dbReference type="EMBL" id="ORC91293.1"/>
    </source>
</evidence>
<feature type="region of interest" description="Disordered" evidence="1">
    <location>
        <begin position="82"/>
        <end position="108"/>
    </location>
</feature>
<dbReference type="AlphaFoldDB" id="A0A1X0P3M5"/>
<feature type="compositionally biased region" description="Basic and acidic residues" evidence="1">
    <location>
        <begin position="46"/>
        <end position="55"/>
    </location>
</feature>
<protein>
    <recommendedName>
        <fullName evidence="4">C2H2-type domain-containing protein</fullName>
    </recommendedName>
</protein>
<dbReference type="RefSeq" id="XP_028885359.1">
    <property type="nucleotide sequence ID" value="XM_029023335.1"/>
</dbReference>
<feature type="compositionally biased region" description="Low complexity" evidence="1">
    <location>
        <begin position="90"/>
        <end position="108"/>
    </location>
</feature>
<comment type="caution">
    <text evidence="2">The sequence shown here is derived from an EMBL/GenBank/DDBJ whole genome shotgun (WGS) entry which is preliminary data.</text>
</comment>
<accession>A0A1X0P3M5</accession>
<dbReference type="GeneID" id="39983115"/>
<evidence type="ECO:0000256" key="1">
    <source>
        <dbReference type="SAM" id="MobiDB-lite"/>
    </source>
</evidence>
<reference evidence="2 3" key="1">
    <citation type="submission" date="2017-03" db="EMBL/GenBank/DDBJ databases">
        <title>An alternative strategy for trypanosome survival in the mammalian bloodstream revealed through genome and transcriptome analysis of the ubiquitous bovine parasite Trypanosoma (Megatrypanum) theileri.</title>
        <authorList>
            <person name="Kelly S."/>
            <person name="Ivens A."/>
            <person name="Mott A."/>
            <person name="O'Neill E."/>
            <person name="Emms D."/>
            <person name="Macleod O."/>
            <person name="Voorheis P."/>
            <person name="Matthews J."/>
            <person name="Matthews K."/>
            <person name="Carrington M."/>
        </authorList>
    </citation>
    <scope>NUCLEOTIDE SEQUENCE [LARGE SCALE GENOMIC DNA]</scope>
    <source>
        <strain evidence="2">Edinburgh</strain>
    </source>
</reference>
<gene>
    <name evidence="2" type="ORF">TM35_000062980</name>
</gene>
<dbReference type="EMBL" id="NBCO01000006">
    <property type="protein sequence ID" value="ORC91293.1"/>
    <property type="molecule type" value="Genomic_DNA"/>
</dbReference>
<feature type="region of interest" description="Disordered" evidence="1">
    <location>
        <begin position="1"/>
        <end position="23"/>
    </location>
</feature>
<proteinExistence type="predicted"/>
<evidence type="ECO:0008006" key="4">
    <source>
        <dbReference type="Google" id="ProtNLM"/>
    </source>
</evidence>
<dbReference type="Gene3D" id="3.30.160.60">
    <property type="entry name" value="Classic Zinc Finger"/>
    <property type="match status" value="1"/>
</dbReference>